<dbReference type="PANTHER" id="PTHR43284:SF1">
    <property type="entry name" value="ASPARAGINE SYNTHETASE"/>
    <property type="match status" value="1"/>
</dbReference>
<dbReference type="AlphaFoldDB" id="A0A6H3FA44"/>
<keyword evidence="8" id="KW-0028">Amino-acid biosynthesis</keyword>
<dbReference type="GO" id="GO:0005829">
    <property type="term" value="C:cytosol"/>
    <property type="evidence" value="ECO:0007669"/>
    <property type="project" value="TreeGrafter"/>
</dbReference>
<evidence type="ECO:0000256" key="8">
    <source>
        <dbReference type="PIRSR" id="PIRSR001589-1"/>
    </source>
</evidence>
<evidence type="ECO:0000256" key="2">
    <source>
        <dbReference type="ARBA" id="ARBA00005752"/>
    </source>
</evidence>
<dbReference type="GO" id="GO:0006529">
    <property type="term" value="P:asparagine biosynthetic process"/>
    <property type="evidence" value="ECO:0007669"/>
    <property type="project" value="UniProtKB-KW"/>
</dbReference>
<name>A0A6H3FA44_9BACT</name>
<dbReference type="InterPro" id="IPR029055">
    <property type="entry name" value="Ntn_hydrolases_N"/>
</dbReference>
<evidence type="ECO:0000256" key="9">
    <source>
        <dbReference type="PIRSR" id="PIRSR001589-2"/>
    </source>
</evidence>
<dbReference type="Pfam" id="PF00733">
    <property type="entry name" value="Asn_synthase"/>
    <property type="match status" value="1"/>
</dbReference>
<reference evidence="12 13" key="1">
    <citation type="submission" date="2018-12" db="EMBL/GenBank/DDBJ databases">
        <title>First genome draft of Desulfovibrio legallis sp. nov.</title>
        <authorList>
            <person name="Ben Dhia O."/>
            <person name="Najjari A."/>
            <person name="Ferjani R."/>
            <person name="Fhoula I."/>
            <person name="Fardeau M.-L."/>
            <person name="Boudabbous A."/>
            <person name="Ouzari H.I."/>
        </authorList>
    </citation>
    <scope>NUCLEOTIDE SEQUENCE [LARGE SCALE GENOMIC DNA]</scope>
    <source>
        <strain evidence="12 13">H1T</strain>
    </source>
</reference>
<dbReference type="InterPro" id="IPR006426">
    <property type="entry name" value="Asn_synth_AEB"/>
</dbReference>
<dbReference type="CDD" id="cd01991">
    <property type="entry name" value="Asn_synthase_B_C"/>
    <property type="match status" value="1"/>
</dbReference>
<comment type="pathway">
    <text evidence="1">Amino-acid biosynthesis; L-asparagine biosynthesis; L-asparagine from L-aspartate (L-Gln route): step 1/1.</text>
</comment>
<comment type="caution">
    <text evidence="12">The sequence shown here is derived from an EMBL/GenBank/DDBJ whole genome shotgun (WGS) entry which is preliminary data.</text>
</comment>
<dbReference type="EC" id="6.3.5.4" evidence="3"/>
<evidence type="ECO:0000256" key="3">
    <source>
        <dbReference type="ARBA" id="ARBA00012737"/>
    </source>
</evidence>
<dbReference type="PROSITE" id="PS51278">
    <property type="entry name" value="GATASE_TYPE_2"/>
    <property type="match status" value="1"/>
</dbReference>
<dbReference type="GO" id="GO:0005524">
    <property type="term" value="F:ATP binding"/>
    <property type="evidence" value="ECO:0007669"/>
    <property type="project" value="UniProtKB-KW"/>
</dbReference>
<keyword evidence="12" id="KW-0436">Ligase</keyword>
<evidence type="ECO:0000256" key="10">
    <source>
        <dbReference type="PIRSR" id="PIRSR001589-3"/>
    </source>
</evidence>
<evidence type="ECO:0000256" key="6">
    <source>
        <dbReference type="ARBA" id="ARBA00022962"/>
    </source>
</evidence>
<feature type="domain" description="Glutamine amidotransferase type-2" evidence="11">
    <location>
        <begin position="2"/>
        <end position="215"/>
    </location>
</feature>
<sequence>MCGIAGLCQTDGSPLPQEAGPWVRAMTDRLAHRGPDGSGLWLDGPVCLGHRRLSIIDLSGGGQPMRSTAGELTVTFNGEIYNFAEIKEELLTHGARFQTSSDTEVILEAYRLWGPDCLARFDGMFAFALWDAPRRRLFCARDRFGKKPFFYTLQQGRFHFASEVTALEQLPGLALTLDPTALMRYLAYEYAPTPQTMYKEVVSLPPAHWLLLEEGRLRLERYWDMPVPDEDETRPVPELCAELRHLLARAVRRRMVSDVPLGVFLSGGIDSTIVAGLMASQSAVPVKTFSIGFSEASYDESRYARLAAAAYGTEHHERVLSAAQCADTLPEIISSMDVPMADASVAPTWLLSGVTREKVTVALGGDGADELWAGYEHYIGFKLAERYNALPAALRRGLVEPLARLLPSSAGYINPRLAVATFLRAAAAPAWQRVQTMLTALGPDTQAALLSPALREQAPDLLAPENLFAPTRQAYEHWQPPQAATPLARAFHVYVRQFLLDDILVKVDRCSMLHSLEVRAPFLDKDVAAFAARLPVRYRLHGCKRKWLLKKAFADLLPKEILHRNKRGFQIPVAQWLRGRLRPLMEDLLAPDTLTAQGLFNPTAVRGLMDAHLSGKADLRKPLWTLLVFQLWWHARRNGRGPEV</sequence>
<dbReference type="Pfam" id="PF13537">
    <property type="entry name" value="GATase_7"/>
    <property type="match status" value="1"/>
</dbReference>
<dbReference type="PANTHER" id="PTHR43284">
    <property type="entry name" value="ASPARAGINE SYNTHETASE (GLUTAMINE-HYDROLYZING)"/>
    <property type="match status" value="1"/>
</dbReference>
<protein>
    <recommendedName>
        <fullName evidence="3">asparagine synthase (glutamine-hydrolyzing)</fullName>
        <ecNumber evidence="3">6.3.5.4</ecNumber>
    </recommendedName>
</protein>
<evidence type="ECO:0000256" key="1">
    <source>
        <dbReference type="ARBA" id="ARBA00005187"/>
    </source>
</evidence>
<dbReference type="InterPro" id="IPR014729">
    <property type="entry name" value="Rossmann-like_a/b/a_fold"/>
</dbReference>
<keyword evidence="4 9" id="KW-0547">Nucleotide-binding</keyword>
<feature type="binding site" evidence="9">
    <location>
        <position position="102"/>
    </location>
    <ligand>
        <name>L-glutamine</name>
        <dbReference type="ChEBI" id="CHEBI:58359"/>
    </ligand>
</feature>
<accession>A0A6H3FA44</accession>
<dbReference type="InterPro" id="IPR001962">
    <property type="entry name" value="Asn_synthase"/>
</dbReference>
<evidence type="ECO:0000256" key="4">
    <source>
        <dbReference type="ARBA" id="ARBA00022741"/>
    </source>
</evidence>
<dbReference type="PIRSF" id="PIRSF001589">
    <property type="entry name" value="Asn_synthetase_glu-h"/>
    <property type="match status" value="1"/>
</dbReference>
<evidence type="ECO:0000313" key="12">
    <source>
        <dbReference type="EMBL" id="TBH78973.1"/>
    </source>
</evidence>
<dbReference type="SUPFAM" id="SSF52402">
    <property type="entry name" value="Adenine nucleotide alpha hydrolases-like"/>
    <property type="match status" value="1"/>
</dbReference>
<comment type="catalytic activity">
    <reaction evidence="7">
        <text>L-aspartate + L-glutamine + ATP + H2O = L-asparagine + L-glutamate + AMP + diphosphate + H(+)</text>
        <dbReference type="Rhea" id="RHEA:12228"/>
        <dbReference type="ChEBI" id="CHEBI:15377"/>
        <dbReference type="ChEBI" id="CHEBI:15378"/>
        <dbReference type="ChEBI" id="CHEBI:29985"/>
        <dbReference type="ChEBI" id="CHEBI:29991"/>
        <dbReference type="ChEBI" id="CHEBI:30616"/>
        <dbReference type="ChEBI" id="CHEBI:33019"/>
        <dbReference type="ChEBI" id="CHEBI:58048"/>
        <dbReference type="ChEBI" id="CHEBI:58359"/>
        <dbReference type="ChEBI" id="CHEBI:456215"/>
        <dbReference type="EC" id="6.3.5.4"/>
    </reaction>
</comment>
<evidence type="ECO:0000259" key="11">
    <source>
        <dbReference type="PROSITE" id="PS51278"/>
    </source>
</evidence>
<proteinExistence type="inferred from homology"/>
<dbReference type="NCBIfam" id="TIGR01536">
    <property type="entry name" value="asn_synth_AEB"/>
    <property type="match status" value="1"/>
</dbReference>
<keyword evidence="5 9" id="KW-0067">ATP-binding</keyword>
<evidence type="ECO:0000256" key="5">
    <source>
        <dbReference type="ARBA" id="ARBA00022840"/>
    </source>
</evidence>
<feature type="active site" description="For GATase activity" evidence="8">
    <location>
        <position position="2"/>
    </location>
</feature>
<dbReference type="EMBL" id="SIXC01000011">
    <property type="protein sequence ID" value="TBH78973.1"/>
    <property type="molecule type" value="Genomic_DNA"/>
</dbReference>
<dbReference type="Proteomes" id="UP000292919">
    <property type="component" value="Unassembled WGS sequence"/>
</dbReference>
<dbReference type="InterPro" id="IPR033738">
    <property type="entry name" value="AsnB_N"/>
</dbReference>
<dbReference type="InterPro" id="IPR051786">
    <property type="entry name" value="ASN_synthetase/amidase"/>
</dbReference>
<feature type="site" description="Important for beta-aspartyl-AMP intermediate formation" evidence="10">
    <location>
        <position position="366"/>
    </location>
</feature>
<dbReference type="Gene3D" id="3.60.20.10">
    <property type="entry name" value="Glutamine Phosphoribosylpyrophosphate, subunit 1, domain 1"/>
    <property type="match status" value="1"/>
</dbReference>
<gene>
    <name evidence="12" type="primary">asnB</name>
    <name evidence="12" type="ORF">EB812_09115</name>
</gene>
<evidence type="ECO:0000256" key="7">
    <source>
        <dbReference type="ARBA" id="ARBA00048741"/>
    </source>
</evidence>
<keyword evidence="6 8" id="KW-0315">Glutamine amidotransferase</keyword>
<keyword evidence="8" id="KW-0061">Asparagine biosynthesis</keyword>
<dbReference type="RefSeq" id="WP_118230387.1">
    <property type="nucleotide sequence ID" value="NZ_JAQDZC010000003.1"/>
</dbReference>
<dbReference type="GO" id="GO:0004066">
    <property type="term" value="F:asparagine synthase (glutamine-hydrolyzing) activity"/>
    <property type="evidence" value="ECO:0007669"/>
    <property type="project" value="UniProtKB-EC"/>
</dbReference>
<keyword evidence="13" id="KW-1185">Reference proteome</keyword>
<dbReference type="Gene3D" id="3.40.50.620">
    <property type="entry name" value="HUPs"/>
    <property type="match status" value="1"/>
</dbReference>
<feature type="binding site" evidence="9">
    <location>
        <position position="291"/>
    </location>
    <ligand>
        <name>ATP</name>
        <dbReference type="ChEBI" id="CHEBI:30616"/>
    </ligand>
</feature>
<dbReference type="CDD" id="cd00712">
    <property type="entry name" value="AsnB"/>
    <property type="match status" value="1"/>
</dbReference>
<organism evidence="12 13">
    <name type="scientific">Desulfovibrio legallii</name>
    <dbReference type="NCBI Taxonomy" id="571438"/>
    <lineage>
        <taxon>Bacteria</taxon>
        <taxon>Pseudomonadati</taxon>
        <taxon>Thermodesulfobacteriota</taxon>
        <taxon>Desulfovibrionia</taxon>
        <taxon>Desulfovibrionales</taxon>
        <taxon>Desulfovibrionaceae</taxon>
        <taxon>Desulfovibrio</taxon>
    </lineage>
</organism>
<dbReference type="SUPFAM" id="SSF56235">
    <property type="entry name" value="N-terminal nucleophile aminohydrolases (Ntn hydrolases)"/>
    <property type="match status" value="1"/>
</dbReference>
<evidence type="ECO:0000313" key="13">
    <source>
        <dbReference type="Proteomes" id="UP000292919"/>
    </source>
</evidence>
<dbReference type="InterPro" id="IPR017932">
    <property type="entry name" value="GATase_2_dom"/>
</dbReference>
<comment type="similarity">
    <text evidence="2">Belongs to the asparagine synthetase family.</text>
</comment>